<reference evidence="2 3" key="1">
    <citation type="submission" date="2018-12" db="EMBL/GenBank/DDBJ databases">
        <title>The genome sequences of strain 502.</title>
        <authorList>
            <person name="Gao J."/>
            <person name="Sun J."/>
        </authorList>
    </citation>
    <scope>NUCLEOTIDE SEQUENCE [LARGE SCALE GENOMIC DNA]</scope>
    <source>
        <strain evidence="2 3">502</strain>
    </source>
</reference>
<evidence type="ECO:0000256" key="1">
    <source>
        <dbReference type="SAM" id="Phobius"/>
    </source>
</evidence>
<dbReference type="Proteomes" id="UP000271137">
    <property type="component" value="Unassembled WGS sequence"/>
</dbReference>
<comment type="caution">
    <text evidence="2">The sequence shown here is derived from an EMBL/GenBank/DDBJ whole genome shotgun (WGS) entry which is preliminary data.</text>
</comment>
<sequence length="168" mass="18971">MLKERAGIRLCTALRADGAVAMRRHLSTRFAFAYERARCLPLKLWVKQAWKFIRGLWSLCHDYLDLDSADRLVALSPCRLVALSPCRLVASVASVAFGVTYTALGLKANAHLNEKAPNSDRSVGWLFWWSFSKNKYNEEGKGLCAQGQMLALVLLALYATWYFVLLKK</sequence>
<keyword evidence="1" id="KW-0812">Transmembrane</keyword>
<keyword evidence="1" id="KW-1133">Transmembrane helix</keyword>
<keyword evidence="3" id="KW-1185">Reference proteome</keyword>
<dbReference type="RefSeq" id="WP_125964897.1">
    <property type="nucleotide sequence ID" value="NZ_RXFQ01000004.1"/>
</dbReference>
<keyword evidence="1" id="KW-0472">Membrane</keyword>
<proteinExistence type="predicted"/>
<feature type="transmembrane region" description="Helical" evidence="1">
    <location>
        <begin position="143"/>
        <end position="164"/>
    </location>
</feature>
<gene>
    <name evidence="2" type="ORF">EJO66_07765</name>
</gene>
<accession>A0ABY0A916</accession>
<dbReference type="EMBL" id="RXFQ01000004">
    <property type="protein sequence ID" value="RSZ40032.1"/>
    <property type="molecule type" value="Genomic_DNA"/>
</dbReference>
<protein>
    <submittedName>
        <fullName evidence="2">Uncharacterized protein</fullName>
    </submittedName>
</protein>
<organism evidence="2 3">
    <name type="scientific">Variovorax beijingensis</name>
    <dbReference type="NCBI Taxonomy" id="2496117"/>
    <lineage>
        <taxon>Bacteria</taxon>
        <taxon>Pseudomonadati</taxon>
        <taxon>Pseudomonadota</taxon>
        <taxon>Betaproteobacteria</taxon>
        <taxon>Burkholderiales</taxon>
        <taxon>Comamonadaceae</taxon>
        <taxon>Variovorax</taxon>
    </lineage>
</organism>
<evidence type="ECO:0000313" key="2">
    <source>
        <dbReference type="EMBL" id="RSZ40032.1"/>
    </source>
</evidence>
<evidence type="ECO:0000313" key="3">
    <source>
        <dbReference type="Proteomes" id="UP000271137"/>
    </source>
</evidence>
<name>A0ABY0A916_9BURK</name>